<dbReference type="Gene3D" id="3.30.70.100">
    <property type="match status" value="1"/>
</dbReference>
<name>A0A1V4SLY1_RUMHU</name>
<dbReference type="Proteomes" id="UP000191554">
    <property type="component" value="Unassembled WGS sequence"/>
</dbReference>
<dbReference type="RefSeq" id="WP_080063884.1">
    <property type="nucleotide sequence ID" value="NZ_MZGX01000007.1"/>
</dbReference>
<dbReference type="InterPro" id="IPR036163">
    <property type="entry name" value="HMA_dom_sf"/>
</dbReference>
<sequence>MKKVFKLEELGCANCASKMEREISKLADVSNASVNFMTQKLTLESDQEVSEDTVKAIEKIIKKIEPHCRLKV</sequence>
<dbReference type="GO" id="GO:0016787">
    <property type="term" value="F:hydrolase activity"/>
    <property type="evidence" value="ECO:0007669"/>
    <property type="project" value="UniProtKB-KW"/>
</dbReference>
<dbReference type="STRING" id="48256.CLHUN_14430"/>
<comment type="caution">
    <text evidence="2">The sequence shown here is derived from an EMBL/GenBank/DDBJ whole genome shotgun (WGS) entry which is preliminary data.</text>
</comment>
<dbReference type="PROSITE" id="PS50846">
    <property type="entry name" value="HMA_2"/>
    <property type="match status" value="1"/>
</dbReference>
<dbReference type="OrthoDB" id="7068874at2"/>
<dbReference type="SUPFAM" id="SSF55008">
    <property type="entry name" value="HMA, heavy metal-associated domain"/>
    <property type="match status" value="1"/>
</dbReference>
<dbReference type="AlphaFoldDB" id="A0A1V4SLY1"/>
<dbReference type="InterPro" id="IPR006121">
    <property type="entry name" value="HMA_dom"/>
</dbReference>
<protein>
    <submittedName>
        <fullName evidence="2">Cadmium, zinc and cobalt-transporting ATPase</fullName>
        <ecNumber evidence="2">3.6.3.3</ecNumber>
        <ecNumber evidence="2">3.6.3.5</ecNumber>
    </submittedName>
</protein>
<evidence type="ECO:0000313" key="2">
    <source>
        <dbReference type="EMBL" id="OPX44889.1"/>
    </source>
</evidence>
<gene>
    <name evidence="2" type="primary">cadA_1</name>
    <name evidence="2" type="ORF">CLHUN_14430</name>
</gene>
<dbReference type="CDD" id="cd00371">
    <property type="entry name" value="HMA"/>
    <property type="match status" value="1"/>
</dbReference>
<reference evidence="2 3" key="1">
    <citation type="submission" date="2017-03" db="EMBL/GenBank/DDBJ databases">
        <title>Genome sequence of Clostridium hungatei DSM 14427.</title>
        <authorList>
            <person name="Poehlein A."/>
            <person name="Daniel R."/>
        </authorList>
    </citation>
    <scope>NUCLEOTIDE SEQUENCE [LARGE SCALE GENOMIC DNA]</scope>
    <source>
        <strain evidence="2 3">DSM 14427</strain>
    </source>
</reference>
<dbReference type="Pfam" id="PF00403">
    <property type="entry name" value="HMA"/>
    <property type="match status" value="1"/>
</dbReference>
<dbReference type="EC" id="3.6.3.3" evidence="2"/>
<feature type="domain" description="HMA" evidence="1">
    <location>
        <begin position="1"/>
        <end position="69"/>
    </location>
</feature>
<dbReference type="EC" id="3.6.3.5" evidence="2"/>
<keyword evidence="2" id="KW-0378">Hydrolase</keyword>
<evidence type="ECO:0000313" key="3">
    <source>
        <dbReference type="Proteomes" id="UP000191554"/>
    </source>
</evidence>
<proteinExistence type="predicted"/>
<organism evidence="2 3">
    <name type="scientific">Ruminiclostridium hungatei</name>
    <name type="common">Clostridium hungatei</name>
    <dbReference type="NCBI Taxonomy" id="48256"/>
    <lineage>
        <taxon>Bacteria</taxon>
        <taxon>Bacillati</taxon>
        <taxon>Bacillota</taxon>
        <taxon>Clostridia</taxon>
        <taxon>Eubacteriales</taxon>
        <taxon>Oscillospiraceae</taxon>
        <taxon>Ruminiclostridium</taxon>
    </lineage>
</organism>
<accession>A0A1V4SLY1</accession>
<dbReference type="EMBL" id="MZGX01000007">
    <property type="protein sequence ID" value="OPX44889.1"/>
    <property type="molecule type" value="Genomic_DNA"/>
</dbReference>
<dbReference type="GO" id="GO:0046872">
    <property type="term" value="F:metal ion binding"/>
    <property type="evidence" value="ECO:0007669"/>
    <property type="project" value="InterPro"/>
</dbReference>
<evidence type="ECO:0000259" key="1">
    <source>
        <dbReference type="PROSITE" id="PS50846"/>
    </source>
</evidence>
<keyword evidence="3" id="KW-1185">Reference proteome</keyword>